<keyword evidence="3" id="KW-1185">Reference proteome</keyword>
<dbReference type="Proteomes" id="UP001152622">
    <property type="component" value="Chromosome 12"/>
</dbReference>
<feature type="region of interest" description="Disordered" evidence="1">
    <location>
        <begin position="1"/>
        <end position="78"/>
    </location>
</feature>
<dbReference type="AlphaFoldDB" id="A0A9Q1EV69"/>
<proteinExistence type="predicted"/>
<gene>
    <name evidence="2" type="ORF">SKAU_G00298270</name>
</gene>
<dbReference type="EMBL" id="JAINUF010000012">
    <property type="protein sequence ID" value="KAJ8345634.1"/>
    <property type="molecule type" value="Genomic_DNA"/>
</dbReference>
<organism evidence="2 3">
    <name type="scientific">Synaphobranchus kaupii</name>
    <name type="common">Kaup's arrowtooth eel</name>
    <dbReference type="NCBI Taxonomy" id="118154"/>
    <lineage>
        <taxon>Eukaryota</taxon>
        <taxon>Metazoa</taxon>
        <taxon>Chordata</taxon>
        <taxon>Craniata</taxon>
        <taxon>Vertebrata</taxon>
        <taxon>Euteleostomi</taxon>
        <taxon>Actinopterygii</taxon>
        <taxon>Neopterygii</taxon>
        <taxon>Teleostei</taxon>
        <taxon>Anguilliformes</taxon>
        <taxon>Synaphobranchidae</taxon>
        <taxon>Synaphobranchus</taxon>
    </lineage>
</organism>
<evidence type="ECO:0000256" key="1">
    <source>
        <dbReference type="SAM" id="MobiDB-lite"/>
    </source>
</evidence>
<reference evidence="2" key="1">
    <citation type="journal article" date="2023" name="Science">
        <title>Genome structures resolve the early diversification of teleost fishes.</title>
        <authorList>
            <person name="Parey E."/>
            <person name="Louis A."/>
            <person name="Montfort J."/>
            <person name="Bouchez O."/>
            <person name="Roques C."/>
            <person name="Iampietro C."/>
            <person name="Lluch J."/>
            <person name="Castinel A."/>
            <person name="Donnadieu C."/>
            <person name="Desvignes T."/>
            <person name="Floi Bucao C."/>
            <person name="Jouanno E."/>
            <person name="Wen M."/>
            <person name="Mejri S."/>
            <person name="Dirks R."/>
            <person name="Jansen H."/>
            <person name="Henkel C."/>
            <person name="Chen W.J."/>
            <person name="Zahm M."/>
            <person name="Cabau C."/>
            <person name="Klopp C."/>
            <person name="Thompson A.W."/>
            <person name="Robinson-Rechavi M."/>
            <person name="Braasch I."/>
            <person name="Lecointre G."/>
            <person name="Bobe J."/>
            <person name="Postlethwait J.H."/>
            <person name="Berthelot C."/>
            <person name="Roest Crollius H."/>
            <person name="Guiguen Y."/>
        </authorList>
    </citation>
    <scope>NUCLEOTIDE SEQUENCE</scope>
    <source>
        <strain evidence="2">WJC10195</strain>
    </source>
</reference>
<evidence type="ECO:0000313" key="2">
    <source>
        <dbReference type="EMBL" id="KAJ8345634.1"/>
    </source>
</evidence>
<comment type="caution">
    <text evidence="2">The sequence shown here is derived from an EMBL/GenBank/DDBJ whole genome shotgun (WGS) entry which is preliminary data.</text>
</comment>
<protein>
    <submittedName>
        <fullName evidence="2">Uncharacterized protein</fullName>
    </submittedName>
</protein>
<feature type="compositionally biased region" description="Basic and acidic residues" evidence="1">
    <location>
        <begin position="1"/>
        <end position="10"/>
    </location>
</feature>
<name>A0A9Q1EV69_SYNKA</name>
<evidence type="ECO:0000313" key="3">
    <source>
        <dbReference type="Proteomes" id="UP001152622"/>
    </source>
</evidence>
<sequence length="78" mass="8548">MFEREVERTPCEAMNATVSTPTEKPKTRPRGDPLPQKPQQSAAHCPKNHSPVLPGPKNLTTVPAPYPQKPQHSSGPKN</sequence>
<accession>A0A9Q1EV69</accession>